<dbReference type="Pfam" id="PF03732">
    <property type="entry name" value="Retrotrans_gag"/>
    <property type="match status" value="1"/>
</dbReference>
<feature type="compositionally biased region" description="Polar residues" evidence="1">
    <location>
        <begin position="431"/>
        <end position="442"/>
    </location>
</feature>
<dbReference type="Pfam" id="PF00078">
    <property type="entry name" value="RVT_1"/>
    <property type="match status" value="1"/>
</dbReference>
<feature type="compositionally biased region" description="Basic and acidic residues" evidence="1">
    <location>
        <begin position="71"/>
        <end position="82"/>
    </location>
</feature>
<protein>
    <submittedName>
        <fullName evidence="3">Transposon Ty3-I Gag-Pol polyprotein</fullName>
    </submittedName>
</protein>
<keyword evidence="4" id="KW-1185">Reference proteome</keyword>
<gene>
    <name evidence="3" type="ORF">Fcan01_23458</name>
</gene>
<dbReference type="PANTHER" id="PTHR24559:SF454">
    <property type="entry name" value="RIBONUCLEASE H"/>
    <property type="match status" value="1"/>
</dbReference>
<evidence type="ECO:0000256" key="1">
    <source>
        <dbReference type="SAM" id="MobiDB-lite"/>
    </source>
</evidence>
<proteinExistence type="predicted"/>
<feature type="region of interest" description="Disordered" evidence="1">
    <location>
        <begin position="1"/>
        <end position="116"/>
    </location>
</feature>
<feature type="compositionally biased region" description="Polar residues" evidence="1">
    <location>
        <begin position="377"/>
        <end position="400"/>
    </location>
</feature>
<feature type="region of interest" description="Disordered" evidence="1">
    <location>
        <begin position="455"/>
        <end position="529"/>
    </location>
</feature>
<dbReference type="GO" id="GO:0071897">
    <property type="term" value="P:DNA biosynthetic process"/>
    <property type="evidence" value="ECO:0007669"/>
    <property type="project" value="UniProtKB-ARBA"/>
</dbReference>
<feature type="compositionally biased region" description="Polar residues" evidence="1">
    <location>
        <begin position="86"/>
        <end position="95"/>
    </location>
</feature>
<feature type="compositionally biased region" description="Polar residues" evidence="1">
    <location>
        <begin position="455"/>
        <end position="517"/>
    </location>
</feature>
<sequence length="1017" mass="115485">MASGTRGAKKRERRQQMADLGVDEVVRSAPSNVNNKRRERRHQEADSNLNVNRDRDEAVQGSSFESNRFSRLQEVDEGHQEEDGSQSELISSGSRVVQEKESEMQEDNLNSSNSRTQVNSVSEKWSDSNDLHDLVKHFVRESQGTSIQVAGALEKLATVLGGLNISQPGQVSGSVEGNTRFLPHLKSKDLQIPKYGGVHEAKTPFDFLSELEKYRLAAGLSEFQMFNSVVPLALTGQVYDWFQFIKDDVSSWGEFCAVFRKEFQPPGYDEELRRELEERTQGPHETLSHYIRIINGFYERIDPKTPESVKIARILRQMHPSYRQKVLRTGEEFVSMRQLADAALKVQEDIWYEKEYREPKQFSVVEPSLAYKVPQAQKLQSSPPWSKPVNNQNRDLQPSSFDPYRQFHSEPRGFQKFQFSSNNFSRSNQNHGFESSSRENQSLEFQRNANQFQGQAQRFPTNRPFNANWGNQSSSESITNRPRSFSMSDTVSPTNQAVQNQGNRAISSENVDGSSQRLGKRNQPEPNLGCAARVANNTREGNQLESRESVMTWDHKSPLIKEVIEVVENLNIKKEQCLTNITWVSGNSVTSEFVNLTTTWISGKKRQKFHLVPDLQYSVLLGRDFIWSSQIVIDIFSGGWYQGSERQKLVPFDCVGETGEIKRSRTGLQSMALHDLSVGCSETGGGSPPPTSDSIFVKSLRTDGSATVGKQSDVEPLCNELALKYSQGQVKLMEELRKDFEEVHLFFEDSSVELYPGRNETKISTSPLNLDELISKTGLSDEQNSQVKKVMEEFAPLFSKSPGYACNFEHEIDTGNAKPIKCHPRPMTPAKRKILQGLLKELLDKGTIEKSSSPWASNPVIVPKPNGKFRLCIDFRPLNKVTVPDSYTMSRIDDILTCLGTAKYISTFDITDGFYNIPLSHKDKCKTAFNTPWGLFQYIMMCFGLRNSPPTFEKCMDKVLGKYKWRFVVAFVDDLIIYSNTFEEHLEHLRLVHTIIRDTKLGVYIMSDRNPTAHESC</sequence>
<evidence type="ECO:0000313" key="3">
    <source>
        <dbReference type="EMBL" id="OXA41826.1"/>
    </source>
</evidence>
<feature type="compositionally biased region" description="Polar residues" evidence="1">
    <location>
        <begin position="60"/>
        <end position="70"/>
    </location>
</feature>
<feature type="compositionally biased region" description="Polar residues" evidence="1">
    <location>
        <begin position="107"/>
        <end position="116"/>
    </location>
</feature>
<dbReference type="CDD" id="cd01647">
    <property type="entry name" value="RT_LTR"/>
    <property type="match status" value="1"/>
</dbReference>
<comment type="caution">
    <text evidence="3">The sequence shown here is derived from an EMBL/GenBank/DDBJ whole genome shotgun (WGS) entry which is preliminary data.</text>
</comment>
<evidence type="ECO:0000259" key="2">
    <source>
        <dbReference type="PROSITE" id="PS50878"/>
    </source>
</evidence>
<reference evidence="3 4" key="1">
    <citation type="submission" date="2015-12" db="EMBL/GenBank/DDBJ databases">
        <title>The genome of Folsomia candida.</title>
        <authorList>
            <person name="Faddeeva A."/>
            <person name="Derks M.F."/>
            <person name="Anvar Y."/>
            <person name="Smit S."/>
            <person name="Van Straalen N."/>
            <person name="Roelofs D."/>
        </authorList>
    </citation>
    <scope>NUCLEOTIDE SEQUENCE [LARGE SCALE GENOMIC DNA]</scope>
    <source>
        <strain evidence="3 4">VU population</strain>
        <tissue evidence="3">Whole body</tissue>
    </source>
</reference>
<dbReference type="EMBL" id="LNIX01000028">
    <property type="protein sequence ID" value="OXA41826.1"/>
    <property type="molecule type" value="Genomic_DNA"/>
</dbReference>
<name>A0A226DC51_FOLCA</name>
<dbReference type="Gene3D" id="3.10.10.10">
    <property type="entry name" value="HIV Type 1 Reverse Transcriptase, subunit A, domain 1"/>
    <property type="match status" value="1"/>
</dbReference>
<dbReference type="AlphaFoldDB" id="A0A226DC51"/>
<feature type="region of interest" description="Disordered" evidence="1">
    <location>
        <begin position="422"/>
        <end position="442"/>
    </location>
</feature>
<dbReference type="InterPro" id="IPR005162">
    <property type="entry name" value="Retrotrans_gag_dom"/>
</dbReference>
<dbReference type="Proteomes" id="UP000198287">
    <property type="component" value="Unassembled WGS sequence"/>
</dbReference>
<dbReference type="PANTHER" id="PTHR24559">
    <property type="entry name" value="TRANSPOSON TY3-I GAG-POL POLYPROTEIN"/>
    <property type="match status" value="1"/>
</dbReference>
<dbReference type="InterPro" id="IPR043128">
    <property type="entry name" value="Rev_trsase/Diguanyl_cyclase"/>
</dbReference>
<accession>A0A226DC51</accession>
<evidence type="ECO:0000313" key="4">
    <source>
        <dbReference type="Proteomes" id="UP000198287"/>
    </source>
</evidence>
<feature type="region of interest" description="Disordered" evidence="1">
    <location>
        <begin position="376"/>
        <end position="401"/>
    </location>
</feature>
<organism evidence="3 4">
    <name type="scientific">Folsomia candida</name>
    <name type="common">Springtail</name>
    <dbReference type="NCBI Taxonomy" id="158441"/>
    <lineage>
        <taxon>Eukaryota</taxon>
        <taxon>Metazoa</taxon>
        <taxon>Ecdysozoa</taxon>
        <taxon>Arthropoda</taxon>
        <taxon>Hexapoda</taxon>
        <taxon>Collembola</taxon>
        <taxon>Entomobryomorpha</taxon>
        <taxon>Isotomoidea</taxon>
        <taxon>Isotomidae</taxon>
        <taxon>Proisotominae</taxon>
        <taxon>Folsomia</taxon>
    </lineage>
</organism>
<dbReference type="InterPro" id="IPR043502">
    <property type="entry name" value="DNA/RNA_pol_sf"/>
</dbReference>
<dbReference type="InterPro" id="IPR053134">
    <property type="entry name" value="RNA-dir_DNA_polymerase"/>
</dbReference>
<dbReference type="InterPro" id="IPR000477">
    <property type="entry name" value="RT_dom"/>
</dbReference>
<dbReference type="SUPFAM" id="SSF56672">
    <property type="entry name" value="DNA/RNA polymerases"/>
    <property type="match status" value="1"/>
</dbReference>
<dbReference type="Gene3D" id="3.30.70.270">
    <property type="match status" value="1"/>
</dbReference>
<dbReference type="PROSITE" id="PS50878">
    <property type="entry name" value="RT_POL"/>
    <property type="match status" value="1"/>
</dbReference>
<feature type="domain" description="Reverse transcriptase" evidence="2">
    <location>
        <begin position="843"/>
        <end position="1017"/>
    </location>
</feature>